<keyword evidence="2" id="KW-1185">Reference proteome</keyword>
<gene>
    <name evidence="1" type="ORF">GCM10009851_26120</name>
</gene>
<comment type="caution">
    <text evidence="1">The sequence shown here is derived from an EMBL/GenBank/DDBJ whole genome shotgun (WGS) entry which is preliminary data.</text>
</comment>
<sequence length="179" mass="18493">MTTISEPDADPEPGDDLPGDQFDLTAGWMAGVVARVSDQLRAPLPGIVSPLAFSADFAVNSQSDVVSLTLGNGRVRLVNTAAEGASGALHLSLSWSAGFHAHGLAPSVVEDGQWVVDSVGESGAELSRAALTTDARETVVPTVTIVKTEGAGVGDEFVARLWGEAPDCRGAVLRGWSRV</sequence>
<evidence type="ECO:0000313" key="1">
    <source>
        <dbReference type="EMBL" id="GAA2239558.1"/>
    </source>
</evidence>
<dbReference type="EMBL" id="BAAAQY010000007">
    <property type="protein sequence ID" value="GAA2239558.1"/>
    <property type="molecule type" value="Genomic_DNA"/>
</dbReference>
<reference evidence="1 2" key="1">
    <citation type="journal article" date="2019" name="Int. J. Syst. Evol. Microbiol.">
        <title>The Global Catalogue of Microorganisms (GCM) 10K type strain sequencing project: providing services to taxonomists for standard genome sequencing and annotation.</title>
        <authorList>
            <consortium name="The Broad Institute Genomics Platform"/>
            <consortium name="The Broad Institute Genome Sequencing Center for Infectious Disease"/>
            <person name="Wu L."/>
            <person name="Ma J."/>
        </authorList>
    </citation>
    <scope>NUCLEOTIDE SEQUENCE [LARGE SCALE GENOMIC DNA]</scope>
    <source>
        <strain evidence="1 2">JCM 16117</strain>
    </source>
</reference>
<accession>A0ABN3DQY4</accession>
<organism evidence="1 2">
    <name type="scientific">Herbiconiux moechotypicola</name>
    <dbReference type="NCBI Taxonomy" id="637393"/>
    <lineage>
        <taxon>Bacteria</taxon>
        <taxon>Bacillati</taxon>
        <taxon>Actinomycetota</taxon>
        <taxon>Actinomycetes</taxon>
        <taxon>Micrococcales</taxon>
        <taxon>Microbacteriaceae</taxon>
        <taxon>Herbiconiux</taxon>
    </lineage>
</organism>
<name>A0ABN3DQY4_9MICO</name>
<proteinExistence type="predicted"/>
<protein>
    <recommendedName>
        <fullName evidence="3">Htaa domain-containing protein</fullName>
    </recommendedName>
</protein>
<evidence type="ECO:0000313" key="2">
    <source>
        <dbReference type="Proteomes" id="UP001500929"/>
    </source>
</evidence>
<dbReference type="Proteomes" id="UP001500929">
    <property type="component" value="Unassembled WGS sequence"/>
</dbReference>
<evidence type="ECO:0008006" key="3">
    <source>
        <dbReference type="Google" id="ProtNLM"/>
    </source>
</evidence>
<dbReference type="RefSeq" id="WP_259480981.1">
    <property type="nucleotide sequence ID" value="NZ_BAAAQY010000007.1"/>
</dbReference>